<protein>
    <submittedName>
        <fullName evidence="1">Uncharacterized protein</fullName>
    </submittedName>
</protein>
<reference evidence="1" key="1">
    <citation type="submission" date="2014-05" db="EMBL/GenBank/DDBJ databases">
        <authorList>
            <person name="Chronopoulou M."/>
        </authorList>
    </citation>
    <scope>NUCLEOTIDE SEQUENCE</scope>
    <source>
        <tissue evidence="1">Whole organism</tissue>
    </source>
</reference>
<sequence length="89" mass="9653">KKPADVVVLFSNETPFSLGEVVANDTGFYLAESIGARDDDGVHVGVSAATLATLPTSSFRSRLQSSSIEIFDRFTRLIVRRLTSQCLGF</sequence>
<organism evidence="1">
    <name type="scientific">Lepeophtheirus salmonis</name>
    <name type="common">Salmon louse</name>
    <name type="synonym">Caligus salmonis</name>
    <dbReference type="NCBI Taxonomy" id="72036"/>
    <lineage>
        <taxon>Eukaryota</taxon>
        <taxon>Metazoa</taxon>
        <taxon>Ecdysozoa</taxon>
        <taxon>Arthropoda</taxon>
        <taxon>Crustacea</taxon>
        <taxon>Multicrustacea</taxon>
        <taxon>Hexanauplia</taxon>
        <taxon>Copepoda</taxon>
        <taxon>Siphonostomatoida</taxon>
        <taxon>Caligidae</taxon>
        <taxon>Lepeophtheirus</taxon>
    </lineage>
</organism>
<name>A0A0K2TWI5_LEPSM</name>
<evidence type="ECO:0000313" key="1">
    <source>
        <dbReference type="EMBL" id="CDW30393.1"/>
    </source>
</evidence>
<accession>A0A0K2TWI5</accession>
<proteinExistence type="predicted"/>
<feature type="non-terminal residue" evidence="1">
    <location>
        <position position="1"/>
    </location>
</feature>
<dbReference type="EMBL" id="HACA01013032">
    <property type="protein sequence ID" value="CDW30393.1"/>
    <property type="molecule type" value="Transcribed_RNA"/>
</dbReference>
<dbReference type="AlphaFoldDB" id="A0A0K2TWI5"/>